<dbReference type="Gene3D" id="1.10.287.950">
    <property type="entry name" value="Methyl-accepting chemotaxis protein"/>
    <property type="match status" value="1"/>
</dbReference>
<feature type="coiled-coil region" evidence="1">
    <location>
        <begin position="192"/>
        <end position="249"/>
    </location>
</feature>
<reference evidence="2 3" key="1">
    <citation type="submission" date="2015-07" db="EMBL/GenBank/DDBJ databases">
        <authorList>
            <person name="Noorani M."/>
        </authorList>
    </citation>
    <scope>NUCLEOTIDE SEQUENCE [LARGE SCALE GENOMIC DNA]</scope>
    <source>
        <strain evidence="2">BBA 69670</strain>
    </source>
</reference>
<protein>
    <submittedName>
        <fullName evidence="2">Dynein heavy chain 8, axonemal</fullName>
    </submittedName>
</protein>
<keyword evidence="3" id="KW-1185">Reference proteome</keyword>
<dbReference type="AlphaFoldDB" id="A0A0K6FNQ9"/>
<gene>
    <name evidence="2" type="ORF">RSOLAG22IIIB_07487</name>
</gene>
<evidence type="ECO:0000256" key="1">
    <source>
        <dbReference type="SAM" id="Coils"/>
    </source>
</evidence>
<evidence type="ECO:0000313" key="3">
    <source>
        <dbReference type="Proteomes" id="UP000044841"/>
    </source>
</evidence>
<evidence type="ECO:0000313" key="2">
    <source>
        <dbReference type="EMBL" id="CUA67629.1"/>
    </source>
</evidence>
<accession>A0A0K6FNQ9</accession>
<dbReference type="SUPFAM" id="SSF58104">
    <property type="entry name" value="Methyl-accepting chemotaxis protein (MCP) signaling domain"/>
    <property type="match status" value="1"/>
</dbReference>
<sequence>MSTQIHLPPELPPYLKSVYDLKPIAGTPSDDEVIGIHAVIRMAQKAVDIPGTGDPIMLSRLYEYLWMGVVFPETITYTPPMLPVHVAVKLEPVTGTASEEAVAKVQSATRSYHQFANVPTLFDPRVDMELSQHLFDLQMASVNSSSTGVAKQAAAVDSGTNNAGIGANLPVSAQHQRDVDVQVAIERSNRLVEQTNQLMERSNQIAERANQLVDNLKRSHPLEQSNALFERFNQLLERLNEHLDQSNQIAKESVPPVEKIGEILGNINRVYFTMIMRYGLEKHSNYSLNASVVATAKTIPEMTSFPEILVMADRPGWYPPTQICYPPELPAYLKNVYDLKPIVGVPIDADVIGIHAVIQAANRVSGVPGMHDPGLLMGLADHLFSVQMAKYRSKFSLVTFPSDVTYTPPELPAHVSVKLEPVSGTPSDDEMTKAQEALRFYQQFSHAPSMFDVHVNMELSQHLFNLQMARYMRHAGESQPGPAPQPTTRPECPVRAVDQMHSVAGLADSTNNAGTGAQVIGACQSQSPPCDEIREMMDRSNQLTERFNWLLERSNELAERYMQLTHDAISQASPERLDHLLERLTVVEQSAERPNPFIERFNQLFERFNQLVEQSSQPAQKANELAEQSNKLAERANQLAEKLNQSFEHSNQLAEQANKPVERLGELLHNINCVLVEIQHAIIRSHKGNTINAVDCLVNSQGELPGLMDPKYRTTVKEFLSPHVSQPKYCQVTIGGTVQRCCVPDYWLRDFMRFYGIGKGLLEGDYLPVGRYKEARNRLSDYLYSCLG</sequence>
<organism evidence="2 3">
    <name type="scientific">Rhizoctonia solani</name>
    <dbReference type="NCBI Taxonomy" id="456999"/>
    <lineage>
        <taxon>Eukaryota</taxon>
        <taxon>Fungi</taxon>
        <taxon>Dikarya</taxon>
        <taxon>Basidiomycota</taxon>
        <taxon>Agaricomycotina</taxon>
        <taxon>Agaricomycetes</taxon>
        <taxon>Cantharellales</taxon>
        <taxon>Ceratobasidiaceae</taxon>
        <taxon>Rhizoctonia</taxon>
    </lineage>
</organism>
<keyword evidence="1" id="KW-0175">Coiled coil</keyword>
<name>A0A0K6FNQ9_9AGAM</name>
<dbReference type="Proteomes" id="UP000044841">
    <property type="component" value="Unassembled WGS sequence"/>
</dbReference>
<feature type="coiled-coil region" evidence="1">
    <location>
        <begin position="619"/>
        <end position="646"/>
    </location>
</feature>
<proteinExistence type="predicted"/>
<dbReference type="EMBL" id="CYGV01000169">
    <property type="protein sequence ID" value="CUA67629.1"/>
    <property type="molecule type" value="Genomic_DNA"/>
</dbReference>